<evidence type="ECO:0000256" key="9">
    <source>
        <dbReference type="ARBA" id="ARBA00049893"/>
    </source>
</evidence>
<comment type="catalytic activity">
    <reaction evidence="8">
        <text>adenosine + phosphate = alpha-D-ribose 1-phosphate + adenine</text>
        <dbReference type="Rhea" id="RHEA:27642"/>
        <dbReference type="ChEBI" id="CHEBI:16335"/>
        <dbReference type="ChEBI" id="CHEBI:16708"/>
        <dbReference type="ChEBI" id="CHEBI:43474"/>
        <dbReference type="ChEBI" id="CHEBI:57720"/>
        <dbReference type="EC" id="2.4.2.1"/>
    </reaction>
    <physiologicalReaction direction="left-to-right" evidence="8">
        <dbReference type="Rhea" id="RHEA:27643"/>
    </physiologicalReaction>
</comment>
<comment type="catalytic activity">
    <reaction evidence="9">
        <text>S-methyl-5'-thioadenosine + phosphate = 5-(methylsulfanyl)-alpha-D-ribose 1-phosphate + adenine</text>
        <dbReference type="Rhea" id="RHEA:11852"/>
        <dbReference type="ChEBI" id="CHEBI:16708"/>
        <dbReference type="ChEBI" id="CHEBI:17509"/>
        <dbReference type="ChEBI" id="CHEBI:43474"/>
        <dbReference type="ChEBI" id="CHEBI:58533"/>
        <dbReference type="EC" id="2.4.2.28"/>
    </reaction>
    <physiologicalReaction direction="left-to-right" evidence="9">
        <dbReference type="Rhea" id="RHEA:11853"/>
    </physiologicalReaction>
</comment>
<dbReference type="InterPro" id="IPR003730">
    <property type="entry name" value="Cu_polyphenol_OxRdtase"/>
</dbReference>
<organism evidence="11 12">
    <name type="scientific">Fodinicurvata halophila</name>
    <dbReference type="NCBI Taxonomy" id="1419723"/>
    <lineage>
        <taxon>Bacteria</taxon>
        <taxon>Pseudomonadati</taxon>
        <taxon>Pseudomonadota</taxon>
        <taxon>Alphaproteobacteria</taxon>
        <taxon>Rhodospirillales</taxon>
        <taxon>Rhodovibrionaceae</taxon>
        <taxon>Fodinicurvata</taxon>
    </lineage>
</organism>
<protein>
    <recommendedName>
        <fullName evidence="10">Purine nucleoside phosphorylase</fullName>
    </recommendedName>
</protein>
<evidence type="ECO:0000256" key="5">
    <source>
        <dbReference type="ARBA" id="ARBA00022801"/>
    </source>
</evidence>
<dbReference type="CDD" id="cd16833">
    <property type="entry name" value="YfiH"/>
    <property type="match status" value="1"/>
</dbReference>
<evidence type="ECO:0000256" key="10">
    <source>
        <dbReference type="RuleBase" id="RU361274"/>
    </source>
</evidence>
<name>A0ABV8UNB5_9PROT</name>
<dbReference type="InterPro" id="IPR011324">
    <property type="entry name" value="Cytotoxic_necrot_fac-like_cat"/>
</dbReference>
<keyword evidence="5" id="KW-0378">Hydrolase</keyword>
<comment type="caution">
    <text evidence="11">The sequence shown here is derived from an EMBL/GenBank/DDBJ whole genome shotgun (WGS) entry which is preliminary data.</text>
</comment>
<evidence type="ECO:0000256" key="8">
    <source>
        <dbReference type="ARBA" id="ARBA00048968"/>
    </source>
</evidence>
<keyword evidence="6" id="KW-0862">Zinc</keyword>
<comment type="catalytic activity">
    <reaction evidence="7">
        <text>adenosine + H2O + H(+) = inosine + NH4(+)</text>
        <dbReference type="Rhea" id="RHEA:24408"/>
        <dbReference type="ChEBI" id="CHEBI:15377"/>
        <dbReference type="ChEBI" id="CHEBI:15378"/>
        <dbReference type="ChEBI" id="CHEBI:16335"/>
        <dbReference type="ChEBI" id="CHEBI:17596"/>
        <dbReference type="ChEBI" id="CHEBI:28938"/>
        <dbReference type="EC" id="3.5.4.4"/>
    </reaction>
    <physiologicalReaction direction="left-to-right" evidence="7">
        <dbReference type="Rhea" id="RHEA:24409"/>
    </physiologicalReaction>
</comment>
<evidence type="ECO:0000313" key="12">
    <source>
        <dbReference type="Proteomes" id="UP001595799"/>
    </source>
</evidence>
<dbReference type="PANTHER" id="PTHR30616:SF2">
    <property type="entry name" value="PURINE NUCLEOSIDE PHOSPHORYLASE LACC1"/>
    <property type="match status" value="1"/>
</dbReference>
<accession>A0ABV8UNB5</accession>
<keyword evidence="3" id="KW-0808">Transferase</keyword>
<evidence type="ECO:0000256" key="7">
    <source>
        <dbReference type="ARBA" id="ARBA00047989"/>
    </source>
</evidence>
<dbReference type="PANTHER" id="PTHR30616">
    <property type="entry name" value="UNCHARACTERIZED PROTEIN YFIH"/>
    <property type="match status" value="1"/>
</dbReference>
<dbReference type="EMBL" id="JBHSCW010000008">
    <property type="protein sequence ID" value="MFC4352757.1"/>
    <property type="molecule type" value="Genomic_DNA"/>
</dbReference>
<proteinExistence type="inferred from homology"/>
<dbReference type="Gene3D" id="3.60.140.10">
    <property type="entry name" value="CNF1/YfiH-like putative cysteine hydrolases"/>
    <property type="match status" value="1"/>
</dbReference>
<evidence type="ECO:0000256" key="6">
    <source>
        <dbReference type="ARBA" id="ARBA00022833"/>
    </source>
</evidence>
<sequence>MKLSAACLSAEPRIAHGFFTRRGGVSEGIYTSLNCGLGSQDNPDAVAENRARAATQLGVLPEHLLTCYQFHSTEVLEVSGPWDSNGPRRADGLVTTTPGLALGILTADCLPVLLADSQAGVVGAAHAGWKGALGGVLEATLSAMQRLGAETDRITAATGPAISVESYEVGPEFRDRFLQDSAEYDRFFVPGSNGRPHFDLKGFAHARLHAAGVRQVEMLPQDTCSAEDDFFSYRRACHRGEQDYGRGLSAICLET</sequence>
<comment type="catalytic activity">
    <reaction evidence="1">
        <text>inosine + phosphate = alpha-D-ribose 1-phosphate + hypoxanthine</text>
        <dbReference type="Rhea" id="RHEA:27646"/>
        <dbReference type="ChEBI" id="CHEBI:17368"/>
        <dbReference type="ChEBI" id="CHEBI:17596"/>
        <dbReference type="ChEBI" id="CHEBI:43474"/>
        <dbReference type="ChEBI" id="CHEBI:57720"/>
        <dbReference type="EC" id="2.4.2.1"/>
    </reaction>
    <physiologicalReaction direction="left-to-right" evidence="1">
        <dbReference type="Rhea" id="RHEA:27647"/>
    </physiologicalReaction>
</comment>
<evidence type="ECO:0000256" key="2">
    <source>
        <dbReference type="ARBA" id="ARBA00007353"/>
    </source>
</evidence>
<evidence type="ECO:0000256" key="1">
    <source>
        <dbReference type="ARBA" id="ARBA00000553"/>
    </source>
</evidence>
<dbReference type="Pfam" id="PF02578">
    <property type="entry name" value="Cu-oxidase_4"/>
    <property type="match status" value="1"/>
</dbReference>
<dbReference type="NCBIfam" id="TIGR00726">
    <property type="entry name" value="peptidoglycan editing factor PgeF"/>
    <property type="match status" value="1"/>
</dbReference>
<comment type="similarity">
    <text evidence="2 10">Belongs to the purine nucleoside phosphorylase YfiH/LACC1 family.</text>
</comment>
<evidence type="ECO:0000313" key="11">
    <source>
        <dbReference type="EMBL" id="MFC4352757.1"/>
    </source>
</evidence>
<keyword evidence="12" id="KW-1185">Reference proteome</keyword>
<dbReference type="SUPFAM" id="SSF64438">
    <property type="entry name" value="CNF1/YfiH-like putative cysteine hydrolases"/>
    <property type="match status" value="1"/>
</dbReference>
<evidence type="ECO:0000256" key="3">
    <source>
        <dbReference type="ARBA" id="ARBA00022679"/>
    </source>
</evidence>
<dbReference type="RefSeq" id="WP_382423117.1">
    <property type="nucleotide sequence ID" value="NZ_JBHSCW010000008.1"/>
</dbReference>
<reference evidence="12" key="1">
    <citation type="journal article" date="2019" name="Int. J. Syst. Evol. Microbiol.">
        <title>The Global Catalogue of Microorganisms (GCM) 10K type strain sequencing project: providing services to taxonomists for standard genome sequencing and annotation.</title>
        <authorList>
            <consortium name="The Broad Institute Genomics Platform"/>
            <consortium name="The Broad Institute Genome Sequencing Center for Infectious Disease"/>
            <person name="Wu L."/>
            <person name="Ma J."/>
        </authorList>
    </citation>
    <scope>NUCLEOTIDE SEQUENCE [LARGE SCALE GENOMIC DNA]</scope>
    <source>
        <strain evidence="12">CECT 8472</strain>
    </source>
</reference>
<dbReference type="Proteomes" id="UP001595799">
    <property type="component" value="Unassembled WGS sequence"/>
</dbReference>
<evidence type="ECO:0000256" key="4">
    <source>
        <dbReference type="ARBA" id="ARBA00022723"/>
    </source>
</evidence>
<dbReference type="InterPro" id="IPR038371">
    <property type="entry name" value="Cu_polyphenol_OxRdtase_sf"/>
</dbReference>
<keyword evidence="4" id="KW-0479">Metal-binding</keyword>
<gene>
    <name evidence="11" type="primary">pgeF</name>
    <name evidence="11" type="ORF">ACFOW6_14490</name>
</gene>